<evidence type="ECO:0000313" key="2">
    <source>
        <dbReference type="EMBL" id="KAJ8912338.1"/>
    </source>
</evidence>
<dbReference type="PANTHER" id="PTHR37162:SF11">
    <property type="match status" value="1"/>
</dbReference>
<dbReference type="AlphaFoldDB" id="A0AAV8VDY7"/>
<evidence type="ECO:0000256" key="1">
    <source>
        <dbReference type="SAM" id="MobiDB-lite"/>
    </source>
</evidence>
<dbReference type="Proteomes" id="UP001159042">
    <property type="component" value="Unassembled WGS sequence"/>
</dbReference>
<keyword evidence="3" id="KW-1185">Reference proteome</keyword>
<reference evidence="2 3" key="1">
    <citation type="journal article" date="2023" name="Insect Mol. Biol.">
        <title>Genome sequencing provides insights into the evolution of gene families encoding plant cell wall-degrading enzymes in longhorned beetles.</title>
        <authorList>
            <person name="Shin N.R."/>
            <person name="Okamura Y."/>
            <person name="Kirsch R."/>
            <person name="Pauchet Y."/>
        </authorList>
    </citation>
    <scope>NUCLEOTIDE SEQUENCE [LARGE SCALE GENOMIC DNA]</scope>
    <source>
        <strain evidence="2">EAD_L_NR</strain>
    </source>
</reference>
<dbReference type="EMBL" id="JANEYG010000132">
    <property type="protein sequence ID" value="KAJ8912338.1"/>
    <property type="molecule type" value="Genomic_DNA"/>
</dbReference>
<proteinExistence type="predicted"/>
<protein>
    <submittedName>
        <fullName evidence="2">Uncharacterized protein</fullName>
    </submittedName>
</protein>
<organism evidence="2 3">
    <name type="scientific">Exocentrus adspersus</name>
    <dbReference type="NCBI Taxonomy" id="1586481"/>
    <lineage>
        <taxon>Eukaryota</taxon>
        <taxon>Metazoa</taxon>
        <taxon>Ecdysozoa</taxon>
        <taxon>Arthropoda</taxon>
        <taxon>Hexapoda</taxon>
        <taxon>Insecta</taxon>
        <taxon>Pterygota</taxon>
        <taxon>Neoptera</taxon>
        <taxon>Endopterygota</taxon>
        <taxon>Coleoptera</taxon>
        <taxon>Polyphaga</taxon>
        <taxon>Cucujiformia</taxon>
        <taxon>Chrysomeloidea</taxon>
        <taxon>Cerambycidae</taxon>
        <taxon>Lamiinae</taxon>
        <taxon>Acanthocinini</taxon>
        <taxon>Exocentrus</taxon>
    </lineage>
</organism>
<feature type="region of interest" description="Disordered" evidence="1">
    <location>
        <begin position="1"/>
        <end position="20"/>
    </location>
</feature>
<comment type="caution">
    <text evidence="2">The sequence shown here is derived from an EMBL/GenBank/DDBJ whole genome shotgun (WGS) entry which is preliminary data.</text>
</comment>
<sequence>MGKQALYSHEKSSGHKKRSTTMLGNKNISMMLASGQAKSINETPSAILGDTHNIPVDVTPKPSSNANIEAFFNPENILEAEIIWALHNVENHQSLNSVNKTIPVLQKMFKDSVTAQRMKLSSKKLSYLITFGLAPYFEEELQDKLKNCDFYVACFDESFNKIAQRGQMDICLRYWDNTENIVKTRYYTSVFMNEAKADNVLECFKEGLKPLSLHKLLQISMDGPNVNWKFLRLLQEDENVNILDLGSCGLHVVHGAFQAGHKAANWAVNDFLRGIYWLFKNSPARRAAYRPLTDSDEFPLKFCSVRWVESVSAACRALQLLDNIKKYVLNTNTKLPDTTTTKNCKIAFFATIATSLECFLKQFQSAAPLVPFLNILKPLSEVDIGFRTKKFLAEGKVTEREKLDFFQRL</sequence>
<accession>A0AAV8VDY7</accession>
<name>A0AAV8VDY7_9CUCU</name>
<evidence type="ECO:0000313" key="3">
    <source>
        <dbReference type="Proteomes" id="UP001159042"/>
    </source>
</evidence>
<gene>
    <name evidence="2" type="ORF">NQ315_014705</name>
</gene>
<dbReference type="PANTHER" id="PTHR37162">
    <property type="entry name" value="HAT FAMILY DIMERISATION DOMAINCONTAINING PROTEIN-RELATED"/>
    <property type="match status" value="1"/>
</dbReference>